<comment type="caution">
    <text evidence="7">The sequence shown here is derived from an EMBL/GenBank/DDBJ whole genome shotgun (WGS) entry which is preliminary data.</text>
</comment>
<dbReference type="GO" id="GO:0046872">
    <property type="term" value="F:metal ion binding"/>
    <property type="evidence" value="ECO:0007669"/>
    <property type="project" value="UniProtKB-KW"/>
</dbReference>
<dbReference type="Proteomes" id="UP000185578">
    <property type="component" value="Unassembled WGS sequence"/>
</dbReference>
<dbReference type="EMBL" id="MSCT01000010">
    <property type="protein sequence ID" value="OLF53955.1"/>
    <property type="molecule type" value="Genomic_DNA"/>
</dbReference>
<dbReference type="OrthoDB" id="9765517at2"/>
<gene>
    <name evidence="7" type="ORF">BTN82_12915</name>
</gene>
<evidence type="ECO:0000256" key="3">
    <source>
        <dbReference type="ARBA" id="ARBA00022741"/>
    </source>
</evidence>
<dbReference type="RefSeq" id="WP_075119501.1">
    <property type="nucleotide sequence ID" value="NZ_MSCT01000010.1"/>
</dbReference>
<evidence type="ECO:0000313" key="8">
    <source>
        <dbReference type="Proteomes" id="UP000185578"/>
    </source>
</evidence>
<dbReference type="SUPFAM" id="SSF56059">
    <property type="entry name" value="Glutathione synthetase ATP-binding domain-like"/>
    <property type="match status" value="1"/>
</dbReference>
<dbReference type="SUPFAM" id="SSF52440">
    <property type="entry name" value="PreATP-grasp domain"/>
    <property type="match status" value="1"/>
</dbReference>
<dbReference type="InterPro" id="IPR016185">
    <property type="entry name" value="PreATP-grasp_dom_sf"/>
</dbReference>
<dbReference type="AlphaFoldDB" id="A0A1Q8EQ86"/>
<dbReference type="Gene3D" id="3.30.1490.330">
    <property type="match status" value="1"/>
</dbReference>
<accession>A0A1Q8EQ86</accession>
<name>A0A1Q8EQ86_9PSED</name>
<evidence type="ECO:0000256" key="1">
    <source>
        <dbReference type="ARBA" id="ARBA00022598"/>
    </source>
</evidence>
<proteinExistence type="predicted"/>
<protein>
    <recommendedName>
        <fullName evidence="6">Glutathionylspermidine synthase pre-ATP-grasp-like domain-containing protein</fullName>
    </recommendedName>
</protein>
<feature type="domain" description="Glutathionylspermidine synthase pre-ATP-grasp-like" evidence="6">
    <location>
        <begin position="12"/>
        <end position="383"/>
    </location>
</feature>
<keyword evidence="5" id="KW-0460">Magnesium</keyword>
<evidence type="ECO:0000313" key="7">
    <source>
        <dbReference type="EMBL" id="OLF53955.1"/>
    </source>
</evidence>
<keyword evidence="2" id="KW-0479">Metal-binding</keyword>
<keyword evidence="1" id="KW-0436">Ligase</keyword>
<dbReference type="Pfam" id="PF03738">
    <property type="entry name" value="GSP_synth"/>
    <property type="match status" value="1"/>
</dbReference>
<reference evidence="7 8" key="1">
    <citation type="submission" date="2016-12" db="EMBL/GenBank/DDBJ databases">
        <authorList>
            <person name="Song W.-J."/>
            <person name="Kurnit D.M."/>
        </authorList>
    </citation>
    <scope>NUCLEOTIDE SEQUENCE [LARGE SCALE GENOMIC DNA]</scope>
    <source>
        <strain evidence="7 8">PCL1601</strain>
    </source>
</reference>
<dbReference type="GO" id="GO:0016874">
    <property type="term" value="F:ligase activity"/>
    <property type="evidence" value="ECO:0007669"/>
    <property type="project" value="UniProtKB-KW"/>
</dbReference>
<keyword evidence="4" id="KW-0067">ATP-binding</keyword>
<keyword evidence="3" id="KW-0547">Nucleotide-binding</keyword>
<evidence type="ECO:0000256" key="2">
    <source>
        <dbReference type="ARBA" id="ARBA00022723"/>
    </source>
</evidence>
<dbReference type="InterPro" id="IPR005494">
    <property type="entry name" value="GSPS_pre-ATP-grasp-like_dom"/>
</dbReference>
<evidence type="ECO:0000256" key="4">
    <source>
        <dbReference type="ARBA" id="ARBA00022840"/>
    </source>
</evidence>
<evidence type="ECO:0000259" key="6">
    <source>
        <dbReference type="Pfam" id="PF03738"/>
    </source>
</evidence>
<organism evidence="7 8">
    <name type="scientific">Pseudomonas chlororaphis</name>
    <dbReference type="NCBI Taxonomy" id="587753"/>
    <lineage>
        <taxon>Bacteria</taxon>
        <taxon>Pseudomonadati</taxon>
        <taxon>Pseudomonadota</taxon>
        <taxon>Gammaproteobacteria</taxon>
        <taxon>Pseudomonadales</taxon>
        <taxon>Pseudomonadaceae</taxon>
        <taxon>Pseudomonas</taxon>
    </lineage>
</organism>
<sequence>MKKILCNERPDWRQTAEKLGFLFHTIDGEAYWDESAYYQFSLKQIEDDLEDPTTEIHEMCMDLVDRVVRDEALLERLSIPPAFYDMIRTSWLDGHPHLYGRLDFSYDGQGPAKLLELNYDTPTSLYETAAFQWGWLEQNIERGLLPRHADQFNSIDTRLHQAFAQLGIKHPFYFASMKDSVEDRATTDYLRLIAEKVGIESRHIDVEDIGLTAEGRFVDLQDRWIPHLFKLHAWEFIFHEPFGAAIAASDTQFFEPAWKSILSNKGILPLLWEAHPGHPNLLETHLDPHPQRAVPKGWVRKPFFSREGANIELRTPQDEVVKADGPYTDAPYILQSFAPLPRFGDSYTLIGSWVIGDQAAGIGVREDDSLITKDSSRFLPHLILD</sequence>
<evidence type="ECO:0000256" key="5">
    <source>
        <dbReference type="ARBA" id="ARBA00022842"/>
    </source>
</evidence>
<dbReference type="GO" id="GO:0005524">
    <property type="term" value="F:ATP binding"/>
    <property type="evidence" value="ECO:0007669"/>
    <property type="project" value="UniProtKB-KW"/>
</dbReference>